<reference evidence="1 2" key="1">
    <citation type="submission" date="2018-01" db="EMBL/GenBank/DDBJ databases">
        <title>Whole genome sequencing of Histamine producing bacteria.</title>
        <authorList>
            <person name="Butler K."/>
        </authorList>
    </citation>
    <scope>NUCLEOTIDE SEQUENCE [LARGE SCALE GENOMIC DNA]</scope>
    <source>
        <strain evidence="1 2">FS-7.2</strain>
    </source>
</reference>
<name>A0A2T3KLD6_9GAMM</name>
<dbReference type="RefSeq" id="WP_107289131.1">
    <property type="nucleotide sequence ID" value="NZ_PYNF01000003.1"/>
</dbReference>
<gene>
    <name evidence="1" type="ORF">C9J27_05035</name>
</gene>
<accession>A0A2T3KLD6</accession>
<evidence type="ECO:0000313" key="1">
    <source>
        <dbReference type="EMBL" id="PSV00501.1"/>
    </source>
</evidence>
<dbReference type="Proteomes" id="UP000241426">
    <property type="component" value="Unassembled WGS sequence"/>
</dbReference>
<comment type="caution">
    <text evidence="1">The sequence shown here is derived from an EMBL/GenBank/DDBJ whole genome shotgun (WGS) entry which is preliminary data.</text>
</comment>
<organism evidence="1 2">
    <name type="scientific">Photobacterium kishitanii</name>
    <dbReference type="NCBI Taxonomy" id="318456"/>
    <lineage>
        <taxon>Bacteria</taxon>
        <taxon>Pseudomonadati</taxon>
        <taxon>Pseudomonadota</taxon>
        <taxon>Gammaproteobacteria</taxon>
        <taxon>Vibrionales</taxon>
        <taxon>Vibrionaceae</taxon>
        <taxon>Photobacterium</taxon>
    </lineage>
</organism>
<evidence type="ECO:0008006" key="3">
    <source>
        <dbReference type="Google" id="ProtNLM"/>
    </source>
</evidence>
<dbReference type="EMBL" id="PYNF01000003">
    <property type="protein sequence ID" value="PSV00501.1"/>
    <property type="molecule type" value="Genomic_DNA"/>
</dbReference>
<evidence type="ECO:0000313" key="2">
    <source>
        <dbReference type="Proteomes" id="UP000241426"/>
    </source>
</evidence>
<proteinExistence type="predicted"/>
<protein>
    <recommendedName>
        <fullName evidence="3">DUF4136 domain-containing protein</fullName>
    </recommendedName>
</protein>
<sequence length="229" mass="25010">MKKITIIAATTVLMLQGCAANYRVQVDSLSDSAVSNKKIYVLLPKGKDVRPTDLRFREFSNYVRKALSQKGFVPANSAADANVVIFLDYAIGDPQTSQYTYSIPTWGQTGVSSSTTYGTLNTYGNTATYSGTTYNTPSYGITGSTTGVGTSTSYTRYVKLSAFDLDEYRKSGDFKQLWYTNAVSTGSSDDLRQAFPVMIAASSDYISGNTGGYKKVYISETDPKIQQLR</sequence>
<dbReference type="AlphaFoldDB" id="A0A2T3KLD6"/>
<dbReference type="PROSITE" id="PS51257">
    <property type="entry name" value="PROKAR_LIPOPROTEIN"/>
    <property type="match status" value="1"/>
</dbReference>